<dbReference type="AlphaFoldDB" id="A0A0D3IK28"/>
<organism evidence="2 3">
    <name type="scientific">Emiliania huxleyi (strain CCMP1516)</name>
    <dbReference type="NCBI Taxonomy" id="280463"/>
    <lineage>
        <taxon>Eukaryota</taxon>
        <taxon>Haptista</taxon>
        <taxon>Haptophyta</taxon>
        <taxon>Prymnesiophyceae</taxon>
        <taxon>Isochrysidales</taxon>
        <taxon>Noelaerhabdaceae</taxon>
        <taxon>Emiliania</taxon>
    </lineage>
</organism>
<sequence length="203" mass="22563">MPRRLSREASIAAAEAAGVAFKQMPHQFFSAQKVAAAQELGQLAVEASQRTIEYTQRRSTARSALLVEREMENLAARGESISLTELCARVEARESQNFDVARHFLELGRAVYVYVAGKPRARPTERPFDPPLVINGRQVVEMIGMPPDGFSNDESQRWWCSRTRRGSLPAASTWTGSRCPNSSWTSRSASARPPSRPTSRRAT</sequence>
<dbReference type="PaxDb" id="2903-EOD11613"/>
<reference evidence="2" key="2">
    <citation type="submission" date="2024-10" db="UniProtKB">
        <authorList>
            <consortium name="EnsemblProtists"/>
        </authorList>
    </citation>
    <scope>IDENTIFICATION</scope>
</reference>
<reference evidence="3" key="1">
    <citation type="journal article" date="2013" name="Nature">
        <title>Pan genome of the phytoplankton Emiliania underpins its global distribution.</title>
        <authorList>
            <person name="Read B.A."/>
            <person name="Kegel J."/>
            <person name="Klute M.J."/>
            <person name="Kuo A."/>
            <person name="Lefebvre S.C."/>
            <person name="Maumus F."/>
            <person name="Mayer C."/>
            <person name="Miller J."/>
            <person name="Monier A."/>
            <person name="Salamov A."/>
            <person name="Young J."/>
            <person name="Aguilar M."/>
            <person name="Claverie J.M."/>
            <person name="Frickenhaus S."/>
            <person name="Gonzalez K."/>
            <person name="Herman E.K."/>
            <person name="Lin Y.C."/>
            <person name="Napier J."/>
            <person name="Ogata H."/>
            <person name="Sarno A.F."/>
            <person name="Shmutz J."/>
            <person name="Schroeder D."/>
            <person name="de Vargas C."/>
            <person name="Verret F."/>
            <person name="von Dassow P."/>
            <person name="Valentin K."/>
            <person name="Van de Peer Y."/>
            <person name="Wheeler G."/>
            <person name="Dacks J.B."/>
            <person name="Delwiche C.F."/>
            <person name="Dyhrman S.T."/>
            <person name="Glockner G."/>
            <person name="John U."/>
            <person name="Richards T."/>
            <person name="Worden A.Z."/>
            <person name="Zhang X."/>
            <person name="Grigoriev I.V."/>
            <person name="Allen A.E."/>
            <person name="Bidle K."/>
            <person name="Borodovsky M."/>
            <person name="Bowler C."/>
            <person name="Brownlee C."/>
            <person name="Cock J.M."/>
            <person name="Elias M."/>
            <person name="Gladyshev V.N."/>
            <person name="Groth M."/>
            <person name="Guda C."/>
            <person name="Hadaegh A."/>
            <person name="Iglesias-Rodriguez M.D."/>
            <person name="Jenkins J."/>
            <person name="Jones B.M."/>
            <person name="Lawson T."/>
            <person name="Leese F."/>
            <person name="Lindquist E."/>
            <person name="Lobanov A."/>
            <person name="Lomsadze A."/>
            <person name="Malik S.B."/>
            <person name="Marsh M.E."/>
            <person name="Mackinder L."/>
            <person name="Mock T."/>
            <person name="Mueller-Roeber B."/>
            <person name="Pagarete A."/>
            <person name="Parker M."/>
            <person name="Probert I."/>
            <person name="Quesneville H."/>
            <person name="Raines C."/>
            <person name="Rensing S.A."/>
            <person name="Riano-Pachon D.M."/>
            <person name="Richier S."/>
            <person name="Rokitta S."/>
            <person name="Shiraiwa Y."/>
            <person name="Soanes D.M."/>
            <person name="van der Giezen M."/>
            <person name="Wahlund T.M."/>
            <person name="Williams B."/>
            <person name="Wilson W."/>
            <person name="Wolfe G."/>
            <person name="Wurch L.L."/>
        </authorList>
    </citation>
    <scope>NUCLEOTIDE SEQUENCE</scope>
</reference>
<evidence type="ECO:0000313" key="3">
    <source>
        <dbReference type="Proteomes" id="UP000013827"/>
    </source>
</evidence>
<keyword evidence="3" id="KW-1185">Reference proteome</keyword>
<feature type="compositionally biased region" description="Polar residues" evidence="1">
    <location>
        <begin position="170"/>
        <end position="181"/>
    </location>
</feature>
<evidence type="ECO:0000256" key="1">
    <source>
        <dbReference type="SAM" id="MobiDB-lite"/>
    </source>
</evidence>
<accession>A0A0D3IK28</accession>
<feature type="region of interest" description="Disordered" evidence="1">
    <location>
        <begin position="166"/>
        <end position="203"/>
    </location>
</feature>
<protein>
    <submittedName>
        <fullName evidence="2">Uncharacterized protein</fullName>
    </submittedName>
</protein>
<evidence type="ECO:0000313" key="2">
    <source>
        <dbReference type="EnsemblProtists" id="EOD11613"/>
    </source>
</evidence>
<dbReference type="RefSeq" id="XP_005764042.1">
    <property type="nucleotide sequence ID" value="XM_005763985.1"/>
</dbReference>
<name>A0A0D3IK28_EMIH1</name>
<dbReference type="EnsemblProtists" id="EOD11613">
    <property type="protein sequence ID" value="EOD11613"/>
    <property type="gene ID" value="EMIHUDRAFT_437582"/>
</dbReference>
<dbReference type="GeneID" id="17257722"/>
<dbReference type="Proteomes" id="UP000013827">
    <property type="component" value="Unassembled WGS sequence"/>
</dbReference>
<dbReference type="KEGG" id="ehx:EMIHUDRAFT_437582"/>
<dbReference type="HOGENOM" id="CLU_1351087_0_0_1"/>
<proteinExistence type="predicted"/>
<feature type="compositionally biased region" description="Low complexity" evidence="1">
    <location>
        <begin position="182"/>
        <end position="193"/>
    </location>
</feature>